<accession>A0AAF3J1Z8</accession>
<proteinExistence type="predicted"/>
<dbReference type="Proteomes" id="UP000887575">
    <property type="component" value="Unassembled WGS sequence"/>
</dbReference>
<feature type="compositionally biased region" description="Low complexity" evidence="1">
    <location>
        <begin position="175"/>
        <end position="184"/>
    </location>
</feature>
<evidence type="ECO:0000313" key="3">
    <source>
        <dbReference type="WBParaSite" id="MBELARI_LOCUS11223"/>
    </source>
</evidence>
<organism evidence="2 3">
    <name type="scientific">Mesorhabditis belari</name>
    <dbReference type="NCBI Taxonomy" id="2138241"/>
    <lineage>
        <taxon>Eukaryota</taxon>
        <taxon>Metazoa</taxon>
        <taxon>Ecdysozoa</taxon>
        <taxon>Nematoda</taxon>
        <taxon>Chromadorea</taxon>
        <taxon>Rhabditida</taxon>
        <taxon>Rhabditina</taxon>
        <taxon>Rhabditomorpha</taxon>
        <taxon>Rhabditoidea</taxon>
        <taxon>Rhabditidae</taxon>
        <taxon>Mesorhabditinae</taxon>
        <taxon>Mesorhabditis</taxon>
    </lineage>
</organism>
<reference evidence="3 4" key="1">
    <citation type="submission" date="2024-02" db="UniProtKB">
        <authorList>
            <consortium name="WormBaseParasite"/>
        </authorList>
    </citation>
    <scope>IDENTIFICATION</scope>
</reference>
<name>A0AAF3J1Z8_9BILA</name>
<feature type="region of interest" description="Disordered" evidence="1">
    <location>
        <begin position="175"/>
        <end position="196"/>
    </location>
</feature>
<dbReference type="WBParaSite" id="MBELARI_LOCUS11223">
    <property type="protein sequence ID" value="MBELARI_LOCUS11223"/>
    <property type="gene ID" value="MBELARI_LOCUS11223"/>
</dbReference>
<evidence type="ECO:0000313" key="2">
    <source>
        <dbReference type="Proteomes" id="UP000887575"/>
    </source>
</evidence>
<keyword evidence="2" id="KW-1185">Reference proteome</keyword>
<feature type="region of interest" description="Disordered" evidence="1">
    <location>
        <begin position="1"/>
        <end position="26"/>
    </location>
</feature>
<dbReference type="WBParaSite" id="MBELARI_LOCUS4710">
    <property type="protein sequence ID" value="MBELARI_LOCUS4710"/>
    <property type="gene ID" value="MBELARI_LOCUS4710"/>
</dbReference>
<dbReference type="AlphaFoldDB" id="A0AAF3J1Z8"/>
<sequence length="311" mass="35339">MSSIEVDSLRSLSPPRSPRSTSEGNNVVMERFEGEACQIMRNVMDNCLKKAKEVGDSNRGWHNRLLNHYSFFLHTLANTITYVHELSLYHTDKRSFLAFCIKHLQSLQKLAISAQKDFEEMPQIHPFDEDYEPKITRIPLFASSRVRKVLSNRGFLFNEIKDNISESNSTVTVSESNSKEVTSSAEEFSTPDRLYRSPFDNSSPKQMLFFLRTPPSSPLPPKLSYSPNINLDATSMIGSPPPPMAALRAAHATKSISSLPKLEEPDEENALINEEMKTKADVIFVERKIILPKLDFSVFTDEELADDFTDW</sequence>
<protein>
    <submittedName>
        <fullName evidence="3 4">Uncharacterized protein</fullName>
    </submittedName>
</protein>
<evidence type="ECO:0000256" key="1">
    <source>
        <dbReference type="SAM" id="MobiDB-lite"/>
    </source>
</evidence>
<evidence type="ECO:0000313" key="4">
    <source>
        <dbReference type="WBParaSite" id="MBELARI_LOCUS4710"/>
    </source>
</evidence>
<feature type="compositionally biased region" description="Low complexity" evidence="1">
    <location>
        <begin position="9"/>
        <end position="20"/>
    </location>
</feature>